<dbReference type="GO" id="GO:0046872">
    <property type="term" value="F:metal ion binding"/>
    <property type="evidence" value="ECO:0007669"/>
    <property type="project" value="InterPro"/>
</dbReference>
<dbReference type="AlphaFoldDB" id="A0A0R1MIY8"/>
<dbReference type="PATRIC" id="fig|1423777.3.peg.1615"/>
<dbReference type="Proteomes" id="UP000051686">
    <property type="component" value="Unassembled WGS sequence"/>
</dbReference>
<evidence type="ECO:0000313" key="3">
    <source>
        <dbReference type="Proteomes" id="UP000051686"/>
    </source>
</evidence>
<keyword evidence="2" id="KW-0378">Hydrolase</keyword>
<dbReference type="GO" id="GO:0016787">
    <property type="term" value="F:hydrolase activity"/>
    <property type="evidence" value="ECO:0007669"/>
    <property type="project" value="InterPro"/>
</dbReference>
<proteinExistence type="predicted"/>
<sequence length="290" mass="32860">MTARSKRKKRINLITVLFLLVFFALKGNWRTIEANLNETLNTVTSTFESDKDDKKSAGDKTTETQLAELNYISGEGAVLNINNGKSTLNFASWKKNQVIYSNLDALNRTATANTAYLEPRNIADDSLRERQYIQPTGWHQKLVNKNSIINRGHLIAYSLSKGIAEDGQYRPDLQSGDQNNPKNLFTQTAFANQRIQTVYESKVRTALKEGHKVIYYAHAIFRSDELMARGIHLQALSDDGSLNFNVFIYNVQPNIKFDYATGRSVIDKNMQVPVPNNYFSLKLTNLNLKA</sequence>
<dbReference type="Pfam" id="PF01223">
    <property type="entry name" value="Endonuclease_NS"/>
    <property type="match status" value="1"/>
</dbReference>
<dbReference type="SMART" id="SM00892">
    <property type="entry name" value="Endonuclease_NS"/>
    <property type="match status" value="1"/>
</dbReference>
<comment type="caution">
    <text evidence="2">The sequence shown here is derived from an EMBL/GenBank/DDBJ whole genome shotgun (WGS) entry which is preliminary data.</text>
</comment>
<dbReference type="GO" id="GO:0003676">
    <property type="term" value="F:nucleic acid binding"/>
    <property type="evidence" value="ECO:0007669"/>
    <property type="project" value="InterPro"/>
</dbReference>
<gene>
    <name evidence="2" type="ORF">FD46_GL001564</name>
</gene>
<reference evidence="2 3" key="1">
    <citation type="journal article" date="2015" name="Genome Announc.">
        <title>Expanding the biotechnology potential of lactobacilli through comparative genomics of 213 strains and associated genera.</title>
        <authorList>
            <person name="Sun Z."/>
            <person name="Harris H.M."/>
            <person name="McCann A."/>
            <person name="Guo C."/>
            <person name="Argimon S."/>
            <person name="Zhang W."/>
            <person name="Yang X."/>
            <person name="Jeffery I.B."/>
            <person name="Cooney J.C."/>
            <person name="Kagawa T.F."/>
            <person name="Liu W."/>
            <person name="Song Y."/>
            <person name="Salvetti E."/>
            <person name="Wrobel A."/>
            <person name="Rasinkangas P."/>
            <person name="Parkhill J."/>
            <person name="Rea M.C."/>
            <person name="O'Sullivan O."/>
            <person name="Ritari J."/>
            <person name="Douillard F.P."/>
            <person name="Paul Ross R."/>
            <person name="Yang R."/>
            <person name="Briner A.E."/>
            <person name="Felis G.E."/>
            <person name="de Vos W.M."/>
            <person name="Barrangou R."/>
            <person name="Klaenhammer T.R."/>
            <person name="Caufield P.W."/>
            <person name="Cui Y."/>
            <person name="Zhang H."/>
            <person name="O'Toole P.W."/>
        </authorList>
    </citation>
    <scope>NUCLEOTIDE SEQUENCE [LARGE SCALE GENOMIC DNA]</scope>
    <source>
        <strain evidence="2 3">DSM 19972</strain>
    </source>
</reference>
<dbReference type="STRING" id="1423777.FD46_GL001564"/>
<evidence type="ECO:0000259" key="1">
    <source>
        <dbReference type="SMART" id="SM00892"/>
    </source>
</evidence>
<organism evidence="2 3">
    <name type="scientific">Liquorilactobacillus oeni DSM 19972</name>
    <dbReference type="NCBI Taxonomy" id="1423777"/>
    <lineage>
        <taxon>Bacteria</taxon>
        <taxon>Bacillati</taxon>
        <taxon>Bacillota</taxon>
        <taxon>Bacilli</taxon>
        <taxon>Lactobacillales</taxon>
        <taxon>Lactobacillaceae</taxon>
        <taxon>Liquorilactobacillus</taxon>
    </lineage>
</organism>
<name>A0A0R1MIY8_9LACO</name>
<dbReference type="EMBL" id="AZEH01000039">
    <property type="protein sequence ID" value="KRL04435.1"/>
    <property type="molecule type" value="Genomic_DNA"/>
</dbReference>
<feature type="domain" description="DNA/RNA non-specific endonuclease/pyrophosphatase/phosphodiesterase" evidence="1">
    <location>
        <begin position="92"/>
        <end position="266"/>
    </location>
</feature>
<keyword evidence="3" id="KW-1185">Reference proteome</keyword>
<keyword evidence="2" id="KW-0540">Nuclease</keyword>
<accession>A0A0R1MIY8</accession>
<dbReference type="RefSeq" id="WP_057896403.1">
    <property type="nucleotide sequence ID" value="NZ_AZEH01000039.1"/>
</dbReference>
<dbReference type="InterPro" id="IPR001604">
    <property type="entry name" value="Endo_G_ENPP1-like_dom"/>
</dbReference>
<keyword evidence="2" id="KW-0255">Endonuclease</keyword>
<dbReference type="GO" id="GO:0004519">
    <property type="term" value="F:endonuclease activity"/>
    <property type="evidence" value="ECO:0007669"/>
    <property type="project" value="UniProtKB-KW"/>
</dbReference>
<protein>
    <submittedName>
        <fullName evidence="2">DNA RNA non-specific endonuclease</fullName>
    </submittedName>
</protein>
<dbReference type="OrthoDB" id="9783680at2"/>
<evidence type="ECO:0000313" key="2">
    <source>
        <dbReference type="EMBL" id="KRL04435.1"/>
    </source>
</evidence>
<dbReference type="Gene3D" id="3.40.570.10">
    <property type="entry name" value="Extracellular Endonuclease, subunit A"/>
    <property type="match status" value="1"/>
</dbReference>
<dbReference type="InterPro" id="IPR044929">
    <property type="entry name" value="DNA/RNA_non-sp_Endonuclease_sf"/>
</dbReference>